<reference evidence="2" key="1">
    <citation type="submission" date="2024-06" db="UniProtKB">
        <authorList>
            <consortium name="RefSeq"/>
        </authorList>
    </citation>
    <scope>NUCLEOTIDE SEQUENCE [LARGE SCALE GENOMIC DNA]</scope>
</reference>
<keyword evidence="2" id="KW-1185">Reference proteome</keyword>
<dbReference type="KEGG" id="cvn:111127925"/>
<evidence type="ECO:0000313" key="2">
    <source>
        <dbReference type="Proteomes" id="UP000694844"/>
    </source>
</evidence>
<dbReference type="InterPro" id="IPR036179">
    <property type="entry name" value="Ig-like_dom_sf"/>
</dbReference>
<proteinExistence type="predicted"/>
<dbReference type="GeneID" id="111127925"/>
<name>A0A8B8DLB8_CRAVI</name>
<dbReference type="OrthoDB" id="6205684at2759"/>
<gene>
    <name evidence="3" type="primary">LOC111127925</name>
</gene>
<accession>A0A8B8DLB8</accession>
<evidence type="ECO:0000313" key="3">
    <source>
        <dbReference type="RefSeq" id="XP_022328967.1"/>
    </source>
</evidence>
<feature type="chain" id="PRO_5034065008" evidence="1">
    <location>
        <begin position="21"/>
        <end position="470"/>
    </location>
</feature>
<reference evidence="3" key="2">
    <citation type="submission" date="2025-08" db="UniProtKB">
        <authorList>
            <consortium name="RefSeq"/>
        </authorList>
    </citation>
    <scope>IDENTIFICATION</scope>
    <source>
        <tissue evidence="3">Whole sample</tissue>
    </source>
</reference>
<keyword evidence="1" id="KW-0732">Signal</keyword>
<feature type="signal peptide" evidence="1">
    <location>
        <begin position="1"/>
        <end position="20"/>
    </location>
</feature>
<protein>
    <submittedName>
        <fullName evidence="3">Uncharacterized protein LOC111127925</fullName>
    </submittedName>
</protein>
<dbReference type="Proteomes" id="UP000694844">
    <property type="component" value="Chromosome 1"/>
</dbReference>
<sequence>MDVFVFRLSLLFWKAYNTVANSTFSVYINEPTWNQLDGTMQITCTVLGLTENDALQYEIELHRRRNYNITRLVKSTPSNLDQTDNKYYWNNVIKDKITGKYRATVHLQVNNTTFQDQEIYTCYATVDSVTRFRSLMIPDKVNKTSYVIVRSGDIRFKDVSVACCKFGFTIFQDDSFLNDIQLRTNESVYYPVWPIFKTSDQNVTVIHPWISYEGCHNISTYTSEKMDCKNVSVTEWLQKTDDLPLIGMMRNGLCVLLKRDQISGNNVLHKYCKDSNPQMEPYVYITLHSIIGNITLHLVDTEEMNTDCEAAYIDIKTSKLFRIPCYGSSRCDVFCLNQDGSNASAHGHKKWDDARNICNNLNTSLPGLNSTFITTERARIINSTICLAVVQTSSIVFLPVIKQITKKNDEIFPITVPTNGLQMLPFVCKDNKGIRSLIPFACDSHKSTGEIGDLTSDVSLQPTSRTEGKA</sequence>
<dbReference type="SUPFAM" id="SSF48726">
    <property type="entry name" value="Immunoglobulin"/>
    <property type="match status" value="1"/>
</dbReference>
<dbReference type="AlphaFoldDB" id="A0A8B8DLB8"/>
<dbReference type="RefSeq" id="XP_022328967.1">
    <property type="nucleotide sequence ID" value="XM_022473259.1"/>
</dbReference>
<organism evidence="2 3">
    <name type="scientific">Crassostrea virginica</name>
    <name type="common">Eastern oyster</name>
    <dbReference type="NCBI Taxonomy" id="6565"/>
    <lineage>
        <taxon>Eukaryota</taxon>
        <taxon>Metazoa</taxon>
        <taxon>Spiralia</taxon>
        <taxon>Lophotrochozoa</taxon>
        <taxon>Mollusca</taxon>
        <taxon>Bivalvia</taxon>
        <taxon>Autobranchia</taxon>
        <taxon>Pteriomorphia</taxon>
        <taxon>Ostreida</taxon>
        <taxon>Ostreoidea</taxon>
        <taxon>Ostreidae</taxon>
        <taxon>Crassostrea</taxon>
    </lineage>
</organism>
<evidence type="ECO:0000256" key="1">
    <source>
        <dbReference type="SAM" id="SignalP"/>
    </source>
</evidence>